<feature type="compositionally biased region" description="Polar residues" evidence="1">
    <location>
        <begin position="256"/>
        <end position="281"/>
    </location>
</feature>
<dbReference type="Gene3D" id="4.10.280.10">
    <property type="entry name" value="Helix-loop-helix DNA-binding domain"/>
    <property type="match status" value="1"/>
</dbReference>
<dbReference type="InterPro" id="IPR011598">
    <property type="entry name" value="bHLH_dom"/>
</dbReference>
<feature type="compositionally biased region" description="Polar residues" evidence="1">
    <location>
        <begin position="429"/>
        <end position="446"/>
    </location>
</feature>
<accession>A0A9P3L902</accession>
<dbReference type="SMART" id="SM00353">
    <property type="entry name" value="HLH"/>
    <property type="match status" value="1"/>
</dbReference>
<reference evidence="3 4" key="1">
    <citation type="submission" date="2021-08" db="EMBL/GenBank/DDBJ databases">
        <title>Draft Genome Sequence of Phanerochaete sordida strain YK-624.</title>
        <authorList>
            <person name="Mori T."/>
            <person name="Dohra H."/>
            <person name="Suzuki T."/>
            <person name="Kawagishi H."/>
            <person name="Hirai H."/>
        </authorList>
    </citation>
    <scope>NUCLEOTIDE SEQUENCE [LARGE SCALE GENOMIC DNA]</scope>
    <source>
        <strain evidence="3 4">YK-624</strain>
    </source>
</reference>
<feature type="compositionally biased region" description="Acidic residues" evidence="1">
    <location>
        <begin position="645"/>
        <end position="654"/>
    </location>
</feature>
<dbReference type="InterPro" id="IPR036638">
    <property type="entry name" value="HLH_DNA-bd_sf"/>
</dbReference>
<protein>
    <recommendedName>
        <fullName evidence="2">BHLH domain-containing protein</fullName>
    </recommendedName>
</protein>
<comment type="caution">
    <text evidence="3">The sequence shown here is derived from an EMBL/GenBank/DDBJ whole genome shotgun (WGS) entry which is preliminary data.</text>
</comment>
<dbReference type="SUPFAM" id="SSF47459">
    <property type="entry name" value="HLH, helix-loop-helix DNA-binding domain"/>
    <property type="match status" value="1"/>
</dbReference>
<feature type="domain" description="BHLH" evidence="2">
    <location>
        <begin position="501"/>
        <end position="582"/>
    </location>
</feature>
<evidence type="ECO:0000313" key="4">
    <source>
        <dbReference type="Proteomes" id="UP000703269"/>
    </source>
</evidence>
<feature type="compositionally biased region" description="Polar residues" evidence="1">
    <location>
        <begin position="301"/>
        <end position="314"/>
    </location>
</feature>
<dbReference type="AlphaFoldDB" id="A0A9P3L902"/>
<gene>
    <name evidence="3" type="ORF">PsYK624_012900</name>
</gene>
<dbReference type="Pfam" id="PF00010">
    <property type="entry name" value="HLH"/>
    <property type="match status" value="1"/>
</dbReference>
<feature type="compositionally biased region" description="Basic and acidic residues" evidence="1">
    <location>
        <begin position="507"/>
        <end position="525"/>
    </location>
</feature>
<feature type="compositionally biased region" description="Low complexity" evidence="1">
    <location>
        <begin position="341"/>
        <end position="361"/>
    </location>
</feature>
<dbReference type="Proteomes" id="UP000703269">
    <property type="component" value="Unassembled WGS sequence"/>
</dbReference>
<keyword evidence="4" id="KW-1185">Reference proteome</keyword>
<proteinExistence type="predicted"/>
<feature type="region of interest" description="Disordered" evidence="1">
    <location>
        <begin position="608"/>
        <end position="654"/>
    </location>
</feature>
<feature type="region of interest" description="Disordered" evidence="1">
    <location>
        <begin position="237"/>
        <end position="568"/>
    </location>
</feature>
<dbReference type="OrthoDB" id="5344169at2759"/>
<dbReference type="EMBL" id="BPQB01000002">
    <property type="protein sequence ID" value="GJE85212.1"/>
    <property type="molecule type" value="Genomic_DNA"/>
</dbReference>
<evidence type="ECO:0000259" key="2">
    <source>
        <dbReference type="PROSITE" id="PS50888"/>
    </source>
</evidence>
<name>A0A9P3L902_9APHY</name>
<evidence type="ECO:0000313" key="3">
    <source>
        <dbReference type="EMBL" id="GJE85212.1"/>
    </source>
</evidence>
<dbReference type="GO" id="GO:0046983">
    <property type="term" value="F:protein dimerization activity"/>
    <property type="evidence" value="ECO:0007669"/>
    <property type="project" value="InterPro"/>
</dbReference>
<dbReference type="PROSITE" id="PS50888">
    <property type="entry name" value="BHLH"/>
    <property type="match status" value="1"/>
</dbReference>
<sequence length="654" mass="69856">MMNANNPSAHNKDFFDDFIVNAPRPVPHNTPVSIPELLETNIRTGQYLSDMQQQPMQNGVDMNVLEGLMAMQDNRGGQSNPIASPTQAQPAPQLLVEHQMRLNQLQQLYQLQTQIFQQQIELLSGQSSFMPLVMDRPRDQQQYLPTPAASAEIPPQPSPGFVPPMLLQNEANVNNSQNAHTHNEQQQQPQQFIPHHMIPPAPHSAPANIVFQNIHSSPYPVPPADLDFDEMSPLTSPWLGAYNTGQSSDMPGPSRGMQQHHPSVSGSTAQKRRTASPNSDDLGTVGRPSRKRQAQAGHLTIPQNSVAPSIPSMNRSRRGSLRGGTKSASSTPHFPPIGAAGSMTPTSTRSSRSGPSRGTMTPNEIPGDTPSPVDLSMPPPAAPQPQAALSFVQGLGSAEHTPAPTPGPSHGLITPVTPASIMNLGRLGTDSSLTPPNADPNVQQAGNKAKAKATSRPRSATAGNASKALISPALKPIRPAGGSSSTGNASPSGPGQPPLQVRKTSHKAAEQKRRDSLKTSFDDLRLLLPPIPLPSDDGYADEPVLPGAMPPRGPPKGNADGPNRGVSKLQLLRCGNDYIRRLKGRVERRDDEIERLRAALRRMRLVAGAEPVPEEGEEPLDLEKDIDAVENALGPLGRSSTYGDDGGDDEDGGD</sequence>
<feature type="compositionally biased region" description="Polar residues" evidence="1">
    <location>
        <begin position="482"/>
        <end position="493"/>
    </location>
</feature>
<organism evidence="3 4">
    <name type="scientific">Phanerochaete sordida</name>
    <dbReference type="NCBI Taxonomy" id="48140"/>
    <lineage>
        <taxon>Eukaryota</taxon>
        <taxon>Fungi</taxon>
        <taxon>Dikarya</taxon>
        <taxon>Basidiomycota</taxon>
        <taxon>Agaricomycotina</taxon>
        <taxon>Agaricomycetes</taxon>
        <taxon>Polyporales</taxon>
        <taxon>Phanerochaetaceae</taxon>
        <taxon>Phanerochaete</taxon>
    </lineage>
</organism>
<evidence type="ECO:0000256" key="1">
    <source>
        <dbReference type="SAM" id="MobiDB-lite"/>
    </source>
</evidence>